<dbReference type="Proteomes" id="UP000558284">
    <property type="component" value="Unassembled WGS sequence"/>
</dbReference>
<feature type="domain" description="SWIM-type" evidence="3">
    <location>
        <begin position="54"/>
        <end position="87"/>
    </location>
</feature>
<dbReference type="GO" id="GO:0008270">
    <property type="term" value="F:zinc ion binding"/>
    <property type="evidence" value="ECO:0007669"/>
    <property type="project" value="UniProtKB-KW"/>
</dbReference>
<dbReference type="EMBL" id="JACDTY010000006">
    <property type="protein sequence ID" value="MBA1141607.1"/>
    <property type="molecule type" value="Genomic_DNA"/>
</dbReference>
<evidence type="ECO:0000259" key="3">
    <source>
        <dbReference type="PROSITE" id="PS50966"/>
    </source>
</evidence>
<evidence type="ECO:0000313" key="5">
    <source>
        <dbReference type="Proteomes" id="UP000558284"/>
    </source>
</evidence>
<dbReference type="RefSeq" id="WP_181058481.1">
    <property type="nucleotide sequence ID" value="NZ_JACDTY010000006.1"/>
</dbReference>
<feature type="region of interest" description="Disordered" evidence="2">
    <location>
        <begin position="111"/>
        <end position="141"/>
    </location>
</feature>
<keyword evidence="1" id="KW-0863">Zinc-finger</keyword>
<sequence>MEFDLKTIEALAPDQASLSAASKLTRRSNWPRLEKNEQQALIWGECQGSGSNPYRTVVDTGDHGYKCTCPSRKFPCKHTLALMWIAATAPASFTSAESTPEWVNDWLGRRRKTTPQPAGAKPGAAASTSGKSIGEASQADEAIAVDDAAATERREAAQRKRAEDTRSAVAGALDELDQWIADQLRLGLSAFADASSERCRRIAARLVDMKATALAGRIDEIPARLMALRSEERPDAAIRELGKLVLLAKAWRSAPDDPELIRLVSASETRDQVLANPDSKHVDSHWEVIGEKIETRRDGLVSHSTWLLDLKSPTPQFALLLDFFPASAGRRSAAFTPGDRFDARLVFYPSRQPLRALVAERKGDVASGAWPDFGLGTVKDPLAAHAAHQDTAPWSTDCPLMLPAGAILLDERGAAWWQAAQDPQGIALPVAGTVDQTVLGLDLAATAALWNGARLDLLAAQSGFGRLDLS</sequence>
<dbReference type="Pfam" id="PF04434">
    <property type="entry name" value="SWIM"/>
    <property type="match status" value="1"/>
</dbReference>
<accession>A0A838B699</accession>
<keyword evidence="1" id="KW-0479">Metal-binding</keyword>
<protein>
    <submittedName>
        <fullName evidence="4">SWIM zinc finger family protein</fullName>
    </submittedName>
</protein>
<keyword evidence="1" id="KW-0862">Zinc</keyword>
<evidence type="ECO:0000313" key="4">
    <source>
        <dbReference type="EMBL" id="MBA1141607.1"/>
    </source>
</evidence>
<reference evidence="4 5" key="1">
    <citation type="submission" date="2020-07" db="EMBL/GenBank/DDBJ databases">
        <title>Definition of the novel symbiovar canariense within Mesorhizobium novociceri, a new species of genus Mesorhizobium nodulating Cicer canariense in the Caldera de Taburiente National Park (La Palma, Canary Islands).</title>
        <authorList>
            <person name="Leon-Barrios M."/>
            <person name="Perez-Yepez J."/>
            <person name="Flores-Felix J.D."/>
            <person name="Ramirez-Baena M.H."/>
            <person name="Pulido-Suarez L."/>
            <person name="Igual J.M."/>
            <person name="Velazquez E."/>
            <person name="Peix A."/>
        </authorList>
    </citation>
    <scope>NUCLEOTIDE SEQUENCE [LARGE SCALE GENOMIC DNA]</scope>
    <source>
        <strain evidence="4 5">CCANP35</strain>
    </source>
</reference>
<comment type="caution">
    <text evidence="4">The sequence shown here is derived from an EMBL/GenBank/DDBJ whole genome shotgun (WGS) entry which is preliminary data.</text>
</comment>
<gene>
    <name evidence="4" type="ORF">H0241_15250</name>
</gene>
<organism evidence="4 5">
    <name type="scientific">Mesorhizobium neociceri</name>
    <dbReference type="NCBI Taxonomy" id="1307853"/>
    <lineage>
        <taxon>Bacteria</taxon>
        <taxon>Pseudomonadati</taxon>
        <taxon>Pseudomonadota</taxon>
        <taxon>Alphaproteobacteria</taxon>
        <taxon>Hyphomicrobiales</taxon>
        <taxon>Phyllobacteriaceae</taxon>
        <taxon>Mesorhizobium</taxon>
    </lineage>
</organism>
<name>A0A838B699_9HYPH</name>
<feature type="compositionally biased region" description="Low complexity" evidence="2">
    <location>
        <begin position="114"/>
        <end position="132"/>
    </location>
</feature>
<keyword evidence="5" id="KW-1185">Reference proteome</keyword>
<dbReference type="PROSITE" id="PS50966">
    <property type="entry name" value="ZF_SWIM"/>
    <property type="match status" value="1"/>
</dbReference>
<proteinExistence type="predicted"/>
<dbReference type="AlphaFoldDB" id="A0A838B699"/>
<dbReference type="InterPro" id="IPR007527">
    <property type="entry name" value="Znf_SWIM"/>
</dbReference>
<evidence type="ECO:0000256" key="1">
    <source>
        <dbReference type="PROSITE-ProRule" id="PRU00325"/>
    </source>
</evidence>
<evidence type="ECO:0000256" key="2">
    <source>
        <dbReference type="SAM" id="MobiDB-lite"/>
    </source>
</evidence>